<reference evidence="3 4" key="1">
    <citation type="journal article" date="2011" name="J. Bacteriol.">
        <title>The Draft Genome of Planococcus donghaensis MPA1U2 Reveals Nonsporulation Pathways Controlled by a Conserved Spo0A Regulon.</title>
        <authorList>
            <person name="Pearson M.D."/>
            <person name="Noller H.F."/>
        </authorList>
    </citation>
    <scope>NUCLEOTIDE SEQUENCE [LARGE SCALE GENOMIC DNA]</scope>
    <source>
        <strain evidence="3 4">MPA1U2</strain>
    </source>
</reference>
<evidence type="ECO:0000313" key="3">
    <source>
        <dbReference type="EMBL" id="EGA90445.1"/>
    </source>
</evidence>
<dbReference type="Pfam" id="PF07853">
    <property type="entry name" value="DUF1648"/>
    <property type="match status" value="1"/>
</dbReference>
<feature type="transmembrane region" description="Helical" evidence="1">
    <location>
        <begin position="38"/>
        <end position="58"/>
    </location>
</feature>
<dbReference type="OrthoDB" id="9808690at2"/>
<evidence type="ECO:0000313" key="4">
    <source>
        <dbReference type="Proteomes" id="UP000003052"/>
    </source>
</evidence>
<organism evidence="3 4">
    <name type="scientific">Planococcus donghaensis MPA1U2</name>
    <dbReference type="NCBI Taxonomy" id="933115"/>
    <lineage>
        <taxon>Bacteria</taxon>
        <taxon>Bacillati</taxon>
        <taxon>Bacillota</taxon>
        <taxon>Bacilli</taxon>
        <taxon>Bacillales</taxon>
        <taxon>Caryophanaceae</taxon>
        <taxon>Planococcus</taxon>
    </lineage>
</organism>
<feature type="transmembrane region" description="Helical" evidence="1">
    <location>
        <begin position="127"/>
        <end position="145"/>
    </location>
</feature>
<keyword evidence="1" id="KW-1133">Transmembrane helix</keyword>
<dbReference type="EMBL" id="AEPB01000018">
    <property type="protein sequence ID" value="EGA90445.1"/>
    <property type="molecule type" value="Genomic_DNA"/>
</dbReference>
<gene>
    <name evidence="3" type="ORF">GPDM_05441</name>
</gene>
<evidence type="ECO:0000256" key="1">
    <source>
        <dbReference type="SAM" id="Phobius"/>
    </source>
</evidence>
<feature type="transmembrane region" description="Helical" evidence="1">
    <location>
        <begin position="165"/>
        <end position="182"/>
    </location>
</feature>
<name>E7RF46_9BACL</name>
<accession>E7RF46</accession>
<keyword evidence="1" id="KW-0812">Transmembrane</keyword>
<sequence length="184" mass="21535">MEVDEESPLMLLTSYVKKVGYMNKHQTIEIKRSVFEKFFNAFSLFTFVFVIGFLFTQWNLMPEKIPVHYNEAGEVNRIDNKQELFLLPLIGVVLWVGMTILEKYPHLYNYLNLTEENRRTQYKNGRLMVNVLKNEIILLFSFIIFQSTRIATGKAIGLGTAFEPVFLTVIFGSVLFFIIRMLRS</sequence>
<dbReference type="AlphaFoldDB" id="E7RF46"/>
<protein>
    <recommendedName>
        <fullName evidence="2">DUF1648 domain-containing protein</fullName>
    </recommendedName>
</protein>
<evidence type="ECO:0000259" key="2">
    <source>
        <dbReference type="Pfam" id="PF07853"/>
    </source>
</evidence>
<comment type="caution">
    <text evidence="3">The sequence shown here is derived from an EMBL/GenBank/DDBJ whole genome shotgun (WGS) entry which is preliminary data.</text>
</comment>
<dbReference type="RefSeq" id="WP_008429699.1">
    <property type="nucleotide sequence ID" value="NZ_AEPB01000018.1"/>
</dbReference>
<dbReference type="eggNOG" id="COG4194">
    <property type="taxonomic scope" value="Bacteria"/>
</dbReference>
<dbReference type="InterPro" id="IPR012867">
    <property type="entry name" value="DUF1648"/>
</dbReference>
<feature type="transmembrane region" description="Helical" evidence="1">
    <location>
        <begin position="84"/>
        <end position="101"/>
    </location>
</feature>
<keyword evidence="1" id="KW-0472">Membrane</keyword>
<proteinExistence type="predicted"/>
<feature type="domain" description="DUF1648" evidence="2">
    <location>
        <begin position="47"/>
        <end position="91"/>
    </location>
</feature>
<dbReference type="Proteomes" id="UP000003052">
    <property type="component" value="Unassembled WGS sequence"/>
</dbReference>